<dbReference type="InterPro" id="IPR012677">
    <property type="entry name" value="Nucleotide-bd_a/b_plait_sf"/>
</dbReference>
<dbReference type="GO" id="GO:0097157">
    <property type="term" value="F:pre-mRNA intronic binding"/>
    <property type="evidence" value="ECO:0007669"/>
    <property type="project" value="TreeGrafter"/>
</dbReference>
<dbReference type="PROSITE" id="PS50102">
    <property type="entry name" value="RRM"/>
    <property type="match status" value="1"/>
</dbReference>
<name>A0AAV2R2E1_MEGNR</name>
<sequence length="533" mass="60741">CHCRGACVYSVAVFYSFIEVLFTPSLLDYYSLQCKGILLLAKFAHFLAPGRPIIIRMPQSLKIWSFSSKLTKKDQSDLVKHFGAITVKYTRHAGREDAIIASFASESDCVWALGKLHQLDVLGKRLMVTYHSDCPLITTKEPHKSQSIKEDLGQKDKLRQKLLEYEAKLCAVASHSGSTYPISTKLRYLYPPPSPMVIHNIAHNLLNLPKFYTQVLHLMNKLNLPPPFRKYEDITLPDDIKLYMAGDIIRDENFGKSYVNETVKEISNIESGEMQEETETLETNISSSTTESELESEEEGELKTVEKIPSIKRKMRPKKVLNKKPKLSLLKQTCIAHERSSAPTDMREVFDATNDAPGTRRMELRLEGTILPQEQEKDPHSTHNLLEPGGFGKMEVTSVRDSDSTTDKEKSSKFITAEELESNRVPDSDWPILPVFKNYKSGNPSTKLYIKNLAKNTHEEHLKHIYGKYINWHFDEEVELFNIRVMKEGRMKGQGFISFPSVELATQALRETNGYILNDKPMVVMFGRTKSSD</sequence>
<evidence type="ECO:0000256" key="5">
    <source>
        <dbReference type="ARBA" id="ARBA00023242"/>
    </source>
</evidence>
<evidence type="ECO:0000313" key="10">
    <source>
        <dbReference type="Proteomes" id="UP001497623"/>
    </source>
</evidence>
<comment type="caution">
    <text evidence="9">The sequence shown here is derived from an EMBL/GenBank/DDBJ whole genome shotgun (WGS) entry which is preliminary data.</text>
</comment>
<dbReference type="SUPFAM" id="SSF54928">
    <property type="entry name" value="RNA-binding domain, RBD"/>
    <property type="match status" value="1"/>
</dbReference>
<dbReference type="SMART" id="SM00360">
    <property type="entry name" value="RRM"/>
    <property type="match status" value="1"/>
</dbReference>
<dbReference type="Pfam" id="PF00076">
    <property type="entry name" value="RRM_1"/>
    <property type="match status" value="1"/>
</dbReference>
<organism evidence="9 10">
    <name type="scientific">Meganyctiphanes norvegica</name>
    <name type="common">Northern krill</name>
    <name type="synonym">Thysanopoda norvegica</name>
    <dbReference type="NCBI Taxonomy" id="48144"/>
    <lineage>
        <taxon>Eukaryota</taxon>
        <taxon>Metazoa</taxon>
        <taxon>Ecdysozoa</taxon>
        <taxon>Arthropoda</taxon>
        <taxon>Crustacea</taxon>
        <taxon>Multicrustacea</taxon>
        <taxon>Malacostraca</taxon>
        <taxon>Eumalacostraca</taxon>
        <taxon>Eucarida</taxon>
        <taxon>Euphausiacea</taxon>
        <taxon>Euphausiidae</taxon>
        <taxon>Meganyctiphanes</taxon>
    </lineage>
</organism>
<reference evidence="9 10" key="1">
    <citation type="submission" date="2024-05" db="EMBL/GenBank/DDBJ databases">
        <authorList>
            <person name="Wallberg A."/>
        </authorList>
    </citation>
    <scope>NUCLEOTIDE SEQUENCE [LARGE SCALE GENOMIC DNA]</scope>
</reference>
<feature type="compositionally biased region" description="Basic and acidic residues" evidence="7">
    <location>
        <begin position="398"/>
        <end position="412"/>
    </location>
</feature>
<protein>
    <recommendedName>
        <fullName evidence="2">RNA-binding region-containing protein 3</fullName>
    </recommendedName>
</protein>
<dbReference type="Gene3D" id="3.30.70.330">
    <property type="match status" value="1"/>
</dbReference>
<keyword evidence="4 6" id="KW-0694">RNA-binding</keyword>
<feature type="compositionally biased region" description="Low complexity" evidence="7">
    <location>
        <begin position="281"/>
        <end position="291"/>
    </location>
</feature>
<accession>A0AAV2R2E1</accession>
<dbReference type="InterPro" id="IPR000504">
    <property type="entry name" value="RRM_dom"/>
</dbReference>
<keyword evidence="10" id="KW-1185">Reference proteome</keyword>
<evidence type="ECO:0000259" key="8">
    <source>
        <dbReference type="PROSITE" id="PS50102"/>
    </source>
</evidence>
<dbReference type="Proteomes" id="UP001497623">
    <property type="component" value="Unassembled WGS sequence"/>
</dbReference>
<keyword evidence="5" id="KW-0539">Nucleus</keyword>
<dbReference type="PANTHER" id="PTHR16105:SF0">
    <property type="entry name" value="RNA-BINDING REGION-CONTAINING PROTEIN 3"/>
    <property type="match status" value="1"/>
</dbReference>
<feature type="non-terminal residue" evidence="9">
    <location>
        <position position="1"/>
    </location>
</feature>
<evidence type="ECO:0000256" key="3">
    <source>
        <dbReference type="ARBA" id="ARBA00022737"/>
    </source>
</evidence>
<evidence type="ECO:0000256" key="4">
    <source>
        <dbReference type="ARBA" id="ARBA00022884"/>
    </source>
</evidence>
<dbReference type="GO" id="GO:0005689">
    <property type="term" value="C:U12-type spliceosomal complex"/>
    <property type="evidence" value="ECO:0007669"/>
    <property type="project" value="TreeGrafter"/>
</dbReference>
<feature type="domain" description="RRM" evidence="8">
    <location>
        <begin position="446"/>
        <end position="529"/>
    </location>
</feature>
<evidence type="ECO:0000256" key="6">
    <source>
        <dbReference type="PROSITE-ProRule" id="PRU00176"/>
    </source>
</evidence>
<evidence type="ECO:0000256" key="7">
    <source>
        <dbReference type="SAM" id="MobiDB-lite"/>
    </source>
</evidence>
<dbReference type="EMBL" id="CAXKWB010015250">
    <property type="protein sequence ID" value="CAL4113112.1"/>
    <property type="molecule type" value="Genomic_DNA"/>
</dbReference>
<evidence type="ECO:0000313" key="9">
    <source>
        <dbReference type="EMBL" id="CAL4113112.1"/>
    </source>
</evidence>
<evidence type="ECO:0000256" key="1">
    <source>
        <dbReference type="ARBA" id="ARBA00004123"/>
    </source>
</evidence>
<dbReference type="CDD" id="cd12239">
    <property type="entry name" value="RRM2_RBM40_like"/>
    <property type="match status" value="1"/>
</dbReference>
<proteinExistence type="predicted"/>
<feature type="region of interest" description="Disordered" evidence="7">
    <location>
        <begin position="375"/>
        <end position="415"/>
    </location>
</feature>
<feature type="region of interest" description="Disordered" evidence="7">
    <location>
        <begin position="272"/>
        <end position="300"/>
    </location>
</feature>
<comment type="subcellular location">
    <subcellularLocation>
        <location evidence="1">Nucleus</location>
    </subcellularLocation>
</comment>
<dbReference type="AlphaFoldDB" id="A0AAV2R2E1"/>
<keyword evidence="3" id="KW-0677">Repeat</keyword>
<dbReference type="PANTHER" id="PTHR16105">
    <property type="entry name" value="RNA-BINDING REGION-CONTAINING PROTEIN 3"/>
    <property type="match status" value="1"/>
</dbReference>
<dbReference type="FunFam" id="3.30.70.330:FF:000207">
    <property type="entry name" value="RNA-binding region (RNP1, RRM)-containing 3"/>
    <property type="match status" value="1"/>
</dbReference>
<evidence type="ECO:0000256" key="2">
    <source>
        <dbReference type="ARBA" id="ARBA00020364"/>
    </source>
</evidence>
<gene>
    <name evidence="9" type="ORF">MNOR_LOCUS20045</name>
</gene>
<dbReference type="InterPro" id="IPR035979">
    <property type="entry name" value="RBD_domain_sf"/>
</dbReference>
<dbReference type="GO" id="GO:0000398">
    <property type="term" value="P:mRNA splicing, via spliceosome"/>
    <property type="evidence" value="ECO:0007669"/>
    <property type="project" value="TreeGrafter"/>
</dbReference>
<dbReference type="GO" id="GO:0030626">
    <property type="term" value="F:U12 snRNA binding"/>
    <property type="evidence" value="ECO:0007669"/>
    <property type="project" value="TreeGrafter"/>
</dbReference>
<dbReference type="InterPro" id="IPR045164">
    <property type="entry name" value="RBM41/RNPC3"/>
</dbReference>